<organism evidence="1 3">
    <name type="scientific">Salicibibacter cibarius</name>
    <dbReference type="NCBI Taxonomy" id="2743000"/>
    <lineage>
        <taxon>Bacteria</taxon>
        <taxon>Bacillati</taxon>
        <taxon>Bacillota</taxon>
        <taxon>Bacilli</taxon>
        <taxon>Bacillales</taxon>
        <taxon>Bacillaceae</taxon>
        <taxon>Salicibibacter</taxon>
    </lineage>
</organism>
<name>A0A7T7CAP3_9BACI</name>
<evidence type="ECO:0000313" key="2">
    <source>
        <dbReference type="EMBL" id="QQK75125.1"/>
    </source>
</evidence>
<dbReference type="RefSeq" id="WP_200127629.1">
    <property type="nucleotide sequence ID" value="NZ_CP054705.1"/>
</dbReference>
<dbReference type="Proteomes" id="UP000595823">
    <property type="component" value="Chromosome"/>
</dbReference>
<dbReference type="KEGG" id="scia:HUG15_05235"/>
<gene>
    <name evidence="1" type="ORF">HUG15_05235</name>
    <name evidence="2" type="ORF">HUG15_05570</name>
</gene>
<sequence>MQRILSDLSEDVELMSSDAMLSVKVEHLERMLSYIHELRAEGVVL</sequence>
<reference evidence="1 3" key="1">
    <citation type="submission" date="2020-06" db="EMBL/GenBank/DDBJ databases">
        <title>Genomic analysis of Salicibibacter sp. NKC5-3.</title>
        <authorList>
            <person name="Oh Y.J."/>
        </authorList>
    </citation>
    <scope>NUCLEOTIDE SEQUENCE [LARGE SCALE GENOMIC DNA]</scope>
    <source>
        <strain evidence="1 3">NKC5-3</strain>
    </source>
</reference>
<evidence type="ECO:0000313" key="1">
    <source>
        <dbReference type="EMBL" id="QQK75063.1"/>
    </source>
</evidence>
<dbReference type="EMBL" id="CP054705">
    <property type="protein sequence ID" value="QQK75063.1"/>
    <property type="molecule type" value="Genomic_DNA"/>
</dbReference>
<accession>A0A7T7CAP3</accession>
<protein>
    <submittedName>
        <fullName evidence="1">Uncharacterized protein</fullName>
    </submittedName>
</protein>
<dbReference type="AlphaFoldDB" id="A0A7T7CAP3"/>
<proteinExistence type="predicted"/>
<dbReference type="EMBL" id="CP054705">
    <property type="protein sequence ID" value="QQK75125.1"/>
    <property type="molecule type" value="Genomic_DNA"/>
</dbReference>
<keyword evidence="3" id="KW-1185">Reference proteome</keyword>
<dbReference type="KEGG" id="scia:HUG15_05570"/>
<evidence type="ECO:0000313" key="3">
    <source>
        <dbReference type="Proteomes" id="UP000595823"/>
    </source>
</evidence>